<reference evidence="2 3" key="1">
    <citation type="journal article" date="2014" name="Genome Announc.">
        <title>Draft genome sequences of eight enterohepatic helicobacter species isolated from both laboratory and wild rodents.</title>
        <authorList>
            <person name="Sheh A."/>
            <person name="Shen Z."/>
            <person name="Fox J.G."/>
        </authorList>
    </citation>
    <scope>NUCLEOTIDE SEQUENCE [LARGE SCALE GENOMIC DNA]</scope>
    <source>
        <strain evidence="2 3">ATCC 700114</strain>
    </source>
</reference>
<evidence type="ECO:0008006" key="4">
    <source>
        <dbReference type="Google" id="ProtNLM"/>
    </source>
</evidence>
<dbReference type="EMBL" id="JRPL02000029">
    <property type="protein sequence ID" value="TLD80713.1"/>
    <property type="molecule type" value="Genomic_DNA"/>
</dbReference>
<keyword evidence="1" id="KW-0812">Transmembrane</keyword>
<dbReference type="RefSeq" id="WP_052096556.1">
    <property type="nucleotide sequence ID" value="NZ_FZNG01000023.1"/>
</dbReference>
<sequence length="113" mass="13389">MQEHANQQLNYRSGFLSIDIIFSLLILSFAFVLLLQAQKTIIKQLNTHDVENFYEANDNLFHSIKHNVCKKYTLQTSNNHTYNMCMIEGRSKNEVTLRYYTIHEINKTIRHPK</sequence>
<feature type="transmembrane region" description="Helical" evidence="1">
    <location>
        <begin position="15"/>
        <end position="35"/>
    </location>
</feature>
<organism evidence="2 3">
    <name type="scientific">Helicobacter trogontum</name>
    <dbReference type="NCBI Taxonomy" id="50960"/>
    <lineage>
        <taxon>Bacteria</taxon>
        <taxon>Pseudomonadati</taxon>
        <taxon>Campylobacterota</taxon>
        <taxon>Epsilonproteobacteria</taxon>
        <taxon>Campylobacterales</taxon>
        <taxon>Helicobacteraceae</taxon>
        <taxon>Helicobacter</taxon>
    </lineage>
</organism>
<accession>A0A4U8S4J4</accession>
<evidence type="ECO:0000313" key="2">
    <source>
        <dbReference type="EMBL" id="TLD80713.1"/>
    </source>
</evidence>
<name>A0A4U8S4J4_9HELI</name>
<evidence type="ECO:0000313" key="3">
    <source>
        <dbReference type="Proteomes" id="UP000029878"/>
    </source>
</evidence>
<evidence type="ECO:0000256" key="1">
    <source>
        <dbReference type="SAM" id="Phobius"/>
    </source>
</evidence>
<gene>
    <name evidence="2" type="ORF">LS81_009185</name>
</gene>
<keyword evidence="1" id="KW-0472">Membrane</keyword>
<comment type="caution">
    <text evidence="2">The sequence shown here is derived from an EMBL/GenBank/DDBJ whole genome shotgun (WGS) entry which is preliminary data.</text>
</comment>
<proteinExistence type="predicted"/>
<dbReference type="Proteomes" id="UP000029878">
    <property type="component" value="Unassembled WGS sequence"/>
</dbReference>
<dbReference type="AlphaFoldDB" id="A0A4U8S4J4"/>
<keyword evidence="1" id="KW-1133">Transmembrane helix</keyword>
<dbReference type="OrthoDB" id="9956817at2"/>
<protein>
    <recommendedName>
        <fullName evidence="4">Type II secretion system protein</fullName>
    </recommendedName>
</protein>